<gene>
    <name evidence="2" type="ORF">SAMN04487849_10654</name>
</gene>
<dbReference type="Proteomes" id="UP000184253">
    <property type="component" value="Unassembled WGS sequence"/>
</dbReference>
<dbReference type="AlphaFoldDB" id="A0ABD7M7S0"/>
<evidence type="ECO:0000313" key="3">
    <source>
        <dbReference type="Proteomes" id="UP000184253"/>
    </source>
</evidence>
<evidence type="ECO:0000256" key="1">
    <source>
        <dbReference type="ARBA" id="ARBA00021292"/>
    </source>
</evidence>
<dbReference type="PANTHER" id="PTHR45947">
    <property type="entry name" value="SULFOQUINOVOSYL TRANSFERASE SQD2"/>
    <property type="match status" value="1"/>
</dbReference>
<proteinExistence type="predicted"/>
<dbReference type="PANTHER" id="PTHR45947:SF3">
    <property type="entry name" value="SULFOQUINOVOSYL TRANSFERASE SQD2"/>
    <property type="match status" value="1"/>
</dbReference>
<accession>A0ABD7M7S0</accession>
<dbReference type="EMBL" id="FRCE01000006">
    <property type="protein sequence ID" value="SHL59722.1"/>
    <property type="molecule type" value="Genomic_DNA"/>
</dbReference>
<protein>
    <recommendedName>
        <fullName evidence="1">D-inositol 3-phosphate glycosyltransferase</fullName>
    </recommendedName>
</protein>
<dbReference type="RefSeq" id="WP_073116784.1">
    <property type="nucleotide sequence ID" value="NZ_FRCE01000006.1"/>
</dbReference>
<dbReference type="Gene3D" id="3.40.50.2000">
    <property type="entry name" value="Glycogen Phosphorylase B"/>
    <property type="match status" value="2"/>
</dbReference>
<organism evidence="2 3">
    <name type="scientific">Micrococcus luteus</name>
    <name type="common">Micrococcus lysodeikticus</name>
    <dbReference type="NCBI Taxonomy" id="1270"/>
    <lineage>
        <taxon>Bacteria</taxon>
        <taxon>Bacillati</taxon>
        <taxon>Actinomycetota</taxon>
        <taxon>Actinomycetes</taxon>
        <taxon>Micrococcales</taxon>
        <taxon>Micrococcaceae</taxon>
        <taxon>Micrococcus</taxon>
    </lineage>
</organism>
<reference evidence="2 3" key="1">
    <citation type="submission" date="2016-11" db="EMBL/GenBank/DDBJ databases">
        <authorList>
            <person name="Varghese N."/>
            <person name="Submissions S."/>
        </authorList>
    </citation>
    <scope>NUCLEOTIDE SEQUENCE [LARGE SCALE GENOMIC DNA]</scope>
    <source>
        <strain evidence="2 3">VTM4R57</strain>
    </source>
</reference>
<dbReference type="Pfam" id="PF13692">
    <property type="entry name" value="Glyco_trans_1_4"/>
    <property type="match status" value="1"/>
</dbReference>
<sequence length="414" mass="46931">MTRRLLLFANSFPYGKQEPYLMRECHYLDAFDEVYIFSLSIRKHQRDHRRDLPLEQVTVVPVPFKSPLFYAAVSPRALVSRAFVAELRQLLRDRRFTVARAVQALSQFSRAEHEASVIGRFIRDNITPSASDETVFYAYRFLYQPYLMSRLAAKFPSSRRIGRAHGIDLFEERQPTDYLPGREINLRALDELHSVSQAGAEYLRARHPDFVAKIQVSYLGTEDHGVRPPRSSSQVLRLVSCSEVAPVKRLELLVEALREVSDTVQVEWSHYGDGPDMDRVRAMASTLPGHVSATFHGWTRNDEILEAYRSGRHDVFINVSSSEGLPVSIMESSSCGLPTIATDVGGTGEIVSDGVNGRLISANPMPREIADAVEEFARMTPDAFARRSAAARETWSTHFDSDRNYRQFVEKMLS</sequence>
<dbReference type="SUPFAM" id="SSF53756">
    <property type="entry name" value="UDP-Glycosyltransferase/glycogen phosphorylase"/>
    <property type="match status" value="1"/>
</dbReference>
<comment type="caution">
    <text evidence="2">The sequence shown here is derived from an EMBL/GenBank/DDBJ whole genome shotgun (WGS) entry which is preliminary data.</text>
</comment>
<evidence type="ECO:0000313" key="2">
    <source>
        <dbReference type="EMBL" id="SHL59722.1"/>
    </source>
</evidence>
<name>A0ABD7M7S0_MICLU</name>
<dbReference type="InterPro" id="IPR050194">
    <property type="entry name" value="Glycosyltransferase_grp1"/>
</dbReference>